<proteinExistence type="predicted"/>
<dbReference type="Proteomes" id="UP001518925">
    <property type="component" value="Unassembled WGS sequence"/>
</dbReference>
<name>A0ABS2DJR3_9BACI</name>
<feature type="chain" id="PRO_5045603873" evidence="1">
    <location>
        <begin position="23"/>
        <end position="133"/>
    </location>
</feature>
<dbReference type="InterPro" id="IPR024984">
    <property type="entry name" value="DUF3888"/>
</dbReference>
<gene>
    <name evidence="2" type="ORF">JR050_08615</name>
</gene>
<dbReference type="RefSeq" id="WP_204203101.1">
    <property type="nucleotide sequence ID" value="NZ_JAFELM010000027.1"/>
</dbReference>
<accession>A0ABS2DJR3</accession>
<feature type="signal peptide" evidence="1">
    <location>
        <begin position="1"/>
        <end position="22"/>
    </location>
</feature>
<sequence>MKKSLLILIAFVTLFSYSPVQAETEAKKDISLRDDIILNLLFLPIYKAIDNHFGKPKQFYCEKILQINEKVEHETYRYYNVTVQLTTFEGAHDLPYDLVTITFSNKYSMEWRAIDVKSRRLQPNEITECKHPQ</sequence>
<evidence type="ECO:0000313" key="2">
    <source>
        <dbReference type="EMBL" id="MBM6617728.1"/>
    </source>
</evidence>
<evidence type="ECO:0000313" key="3">
    <source>
        <dbReference type="Proteomes" id="UP001518925"/>
    </source>
</evidence>
<evidence type="ECO:0000256" key="1">
    <source>
        <dbReference type="SAM" id="SignalP"/>
    </source>
</evidence>
<organism evidence="2 3">
    <name type="scientific">Bacillus suaedaesalsae</name>
    <dbReference type="NCBI Taxonomy" id="2810349"/>
    <lineage>
        <taxon>Bacteria</taxon>
        <taxon>Bacillati</taxon>
        <taxon>Bacillota</taxon>
        <taxon>Bacilli</taxon>
        <taxon>Bacillales</taxon>
        <taxon>Bacillaceae</taxon>
        <taxon>Bacillus</taxon>
    </lineage>
</organism>
<dbReference type="EMBL" id="JAFELM010000027">
    <property type="protein sequence ID" value="MBM6617728.1"/>
    <property type="molecule type" value="Genomic_DNA"/>
</dbReference>
<protein>
    <submittedName>
        <fullName evidence="2">DUF3888 domain-containing protein</fullName>
    </submittedName>
</protein>
<keyword evidence="1" id="KW-0732">Signal</keyword>
<dbReference type="Pfam" id="PF13027">
    <property type="entry name" value="DUF3888"/>
    <property type="match status" value="1"/>
</dbReference>
<comment type="caution">
    <text evidence="2">The sequence shown here is derived from an EMBL/GenBank/DDBJ whole genome shotgun (WGS) entry which is preliminary data.</text>
</comment>
<keyword evidence="3" id="KW-1185">Reference proteome</keyword>
<reference evidence="2 3" key="1">
    <citation type="submission" date="2021-02" db="EMBL/GenBank/DDBJ databases">
        <title>Bacillus sp. RD4P76, an endophyte from a halophyte.</title>
        <authorList>
            <person name="Sun J.-Q."/>
        </authorList>
    </citation>
    <scope>NUCLEOTIDE SEQUENCE [LARGE SCALE GENOMIC DNA]</scope>
    <source>
        <strain evidence="2 3">RD4P76</strain>
    </source>
</reference>